<keyword evidence="1" id="KW-0812">Transmembrane</keyword>
<dbReference type="EMBL" id="LWCA01000022">
    <property type="protein sequence ID" value="OAF71811.1"/>
    <property type="molecule type" value="Genomic_DNA"/>
</dbReference>
<feature type="transmembrane region" description="Helical" evidence="1">
    <location>
        <begin position="20"/>
        <end position="38"/>
    </location>
</feature>
<gene>
    <name evidence="2" type="ORF">A3Q56_00431</name>
</gene>
<comment type="caution">
    <text evidence="2">The sequence shown here is derived from an EMBL/GenBank/DDBJ whole genome shotgun (WGS) entry which is preliminary data.</text>
</comment>
<dbReference type="Proteomes" id="UP000078046">
    <property type="component" value="Unassembled WGS sequence"/>
</dbReference>
<name>A0A177BDZ3_9BILA</name>
<accession>A0A177BDZ3</accession>
<evidence type="ECO:0000313" key="3">
    <source>
        <dbReference type="Proteomes" id="UP000078046"/>
    </source>
</evidence>
<evidence type="ECO:0000256" key="1">
    <source>
        <dbReference type="SAM" id="Phobius"/>
    </source>
</evidence>
<dbReference type="AlphaFoldDB" id="A0A177BDZ3"/>
<protein>
    <submittedName>
        <fullName evidence="2">Uncharacterized protein</fullName>
    </submittedName>
</protein>
<proteinExistence type="predicted"/>
<keyword evidence="3" id="KW-1185">Reference proteome</keyword>
<keyword evidence="1" id="KW-0472">Membrane</keyword>
<sequence>MEKAPYFRHLFRKTTQRTFGIFFGLTIPLYTIGAVYLYRNFKVKDTIVRAPPYDADRMYDMMRKMGAFQYVGPEGQIRPIPGIEEDDE</sequence>
<evidence type="ECO:0000313" key="2">
    <source>
        <dbReference type="EMBL" id="OAF71811.1"/>
    </source>
</evidence>
<reference evidence="2 3" key="1">
    <citation type="submission" date="2016-04" db="EMBL/GenBank/DDBJ databases">
        <title>The genome of Intoshia linei affirms orthonectids as highly simplified spiralians.</title>
        <authorList>
            <person name="Mikhailov K.V."/>
            <person name="Slusarev G.S."/>
            <person name="Nikitin M.A."/>
            <person name="Logacheva M.D."/>
            <person name="Penin A."/>
            <person name="Aleoshin V."/>
            <person name="Panchin Y.V."/>
        </authorList>
    </citation>
    <scope>NUCLEOTIDE SEQUENCE [LARGE SCALE GENOMIC DNA]</scope>
    <source>
        <strain evidence="2">Intl2013</strain>
        <tissue evidence="2">Whole animal</tissue>
    </source>
</reference>
<organism evidence="2 3">
    <name type="scientific">Intoshia linei</name>
    <dbReference type="NCBI Taxonomy" id="1819745"/>
    <lineage>
        <taxon>Eukaryota</taxon>
        <taxon>Metazoa</taxon>
        <taxon>Spiralia</taxon>
        <taxon>Lophotrochozoa</taxon>
        <taxon>Mesozoa</taxon>
        <taxon>Orthonectida</taxon>
        <taxon>Rhopaluridae</taxon>
        <taxon>Intoshia</taxon>
    </lineage>
</organism>
<keyword evidence="1" id="KW-1133">Transmembrane helix</keyword>